<keyword evidence="2" id="KW-1185">Reference proteome</keyword>
<organism evidence="1 2">
    <name type="scientific">Penicillium nordicum</name>
    <dbReference type="NCBI Taxonomy" id="229535"/>
    <lineage>
        <taxon>Eukaryota</taxon>
        <taxon>Fungi</taxon>
        <taxon>Dikarya</taxon>
        <taxon>Ascomycota</taxon>
        <taxon>Pezizomycotina</taxon>
        <taxon>Eurotiomycetes</taxon>
        <taxon>Eurotiomycetidae</taxon>
        <taxon>Eurotiales</taxon>
        <taxon>Aspergillaceae</taxon>
        <taxon>Penicillium</taxon>
    </lineage>
</organism>
<dbReference type="EMBL" id="LHQQ01000025">
    <property type="protein sequence ID" value="KOS46688.1"/>
    <property type="molecule type" value="Genomic_DNA"/>
</dbReference>
<protein>
    <submittedName>
        <fullName evidence="1">Uncharacterized protein</fullName>
    </submittedName>
</protein>
<proteinExistence type="predicted"/>
<sequence>MEARYGVVVASKAAGVSSAIIAEIVGFSKRSVDRTYERALNKGFDPSLRPWNISDDILTDAPRSRRPKK</sequence>
<evidence type="ECO:0000313" key="2">
    <source>
        <dbReference type="Proteomes" id="UP000037696"/>
    </source>
</evidence>
<dbReference type="STRING" id="229535.A0A0M8P7E6"/>
<accession>A0A0M8P7E6</accession>
<reference evidence="1 2" key="1">
    <citation type="submission" date="2015-08" db="EMBL/GenBank/DDBJ databases">
        <title>Genome sequencing of Penicillium nordicum.</title>
        <authorList>
            <person name="Nguyen H.D."/>
            <person name="Seifert K.A."/>
        </authorList>
    </citation>
    <scope>NUCLEOTIDE SEQUENCE [LARGE SCALE GENOMIC DNA]</scope>
    <source>
        <strain evidence="1 2">DAOMC 185683</strain>
    </source>
</reference>
<evidence type="ECO:0000313" key="1">
    <source>
        <dbReference type="EMBL" id="KOS46688.1"/>
    </source>
</evidence>
<dbReference type="OrthoDB" id="5415741at2759"/>
<name>A0A0M8P7E6_9EURO</name>
<gene>
    <name evidence="1" type="ORF">ACN38_g2361</name>
</gene>
<dbReference type="AlphaFoldDB" id="A0A0M8P7E6"/>
<dbReference type="Proteomes" id="UP000037696">
    <property type="component" value="Unassembled WGS sequence"/>
</dbReference>
<comment type="caution">
    <text evidence="1">The sequence shown here is derived from an EMBL/GenBank/DDBJ whole genome shotgun (WGS) entry which is preliminary data.</text>
</comment>